<proteinExistence type="predicted"/>
<keyword evidence="2" id="KW-1185">Reference proteome</keyword>
<dbReference type="KEGG" id="rama:IDM48_10860"/>
<dbReference type="Proteomes" id="UP000516421">
    <property type="component" value="Chromosome"/>
</dbReference>
<dbReference type="AlphaFoldDB" id="A0A7H2BJI5"/>
<accession>A0A7H2BJI5</accession>
<protein>
    <submittedName>
        <fullName evidence="1">Uncharacterized protein</fullName>
    </submittedName>
</protein>
<gene>
    <name evidence="1" type="ORF">IDM48_10860</name>
</gene>
<reference evidence="1 2" key="1">
    <citation type="submission" date="2020-09" db="EMBL/GenBank/DDBJ databases">
        <title>Investigation of environmental microbe.</title>
        <authorList>
            <person name="Ou Y."/>
            <person name="Kang Q."/>
        </authorList>
    </citation>
    <scope>NUCLEOTIDE SEQUENCE [LARGE SCALE GENOMIC DNA]</scope>
    <source>
        <strain evidence="1 2">KJZ-9</strain>
    </source>
</reference>
<sequence length="89" mass="9396">MADLRFSYELLQNLIDTFKDVKGVFEGYGSSTVGSIGSDDPVAHHHADAVKGQEDQLMSAMVTALGNAQEGSQAVFDDFKATDGAGEGK</sequence>
<evidence type="ECO:0000313" key="2">
    <source>
        <dbReference type="Proteomes" id="UP000516421"/>
    </source>
</evidence>
<dbReference type="RefSeq" id="WP_190617433.1">
    <property type="nucleotide sequence ID" value="NZ_CP061538.1"/>
</dbReference>
<organism evidence="1 2">
    <name type="scientific">Rothia amarae</name>
    <dbReference type="NCBI Taxonomy" id="169480"/>
    <lineage>
        <taxon>Bacteria</taxon>
        <taxon>Bacillati</taxon>
        <taxon>Actinomycetota</taxon>
        <taxon>Actinomycetes</taxon>
        <taxon>Micrococcales</taxon>
        <taxon>Micrococcaceae</taxon>
        <taxon>Rothia</taxon>
    </lineage>
</organism>
<evidence type="ECO:0000313" key="1">
    <source>
        <dbReference type="EMBL" id="QNV39831.1"/>
    </source>
</evidence>
<name>A0A7H2BJI5_9MICC</name>
<dbReference type="EMBL" id="CP061538">
    <property type="protein sequence ID" value="QNV39831.1"/>
    <property type="molecule type" value="Genomic_DNA"/>
</dbReference>